<name>A0A1G4J7Z8_9SACH</name>
<dbReference type="GO" id="GO:0005829">
    <property type="term" value="C:cytosol"/>
    <property type="evidence" value="ECO:0007669"/>
    <property type="project" value="UniProtKB-SubCell"/>
</dbReference>
<sequence>MYLECIRSNGRRIDFRSDGRLICALFPDRQSNYIKLSSLVSFVILGLFSAVINAYRFEWNNITCQGLHGPHCGIYLSKVKGQNDTYIGQSYFVGDDALSQGPADTWGRFLREEYKLLPRFTTVQTLNDTGNFVPFVGTTNIETCNFQSIENAMTPFVNTVTNELSFDAWADTSMNATAVKNLAPQLLKASTYAVQVATCTPGFMADLLESPTVNIFNNDEILPPWCQPVEIEAVCPAYVNYQTR</sequence>
<proteinExistence type="inferred from homology"/>
<organism evidence="6 7">
    <name type="scientific">Lachancea nothofagi CBS 11611</name>
    <dbReference type="NCBI Taxonomy" id="1266666"/>
    <lineage>
        <taxon>Eukaryota</taxon>
        <taxon>Fungi</taxon>
        <taxon>Dikarya</taxon>
        <taxon>Ascomycota</taxon>
        <taxon>Saccharomycotina</taxon>
        <taxon>Saccharomycetes</taxon>
        <taxon>Saccharomycetales</taxon>
        <taxon>Saccharomycetaceae</taxon>
        <taxon>Lachancea</taxon>
    </lineage>
</organism>
<dbReference type="InterPro" id="IPR019435">
    <property type="entry name" value="Vel1-like"/>
</dbReference>
<evidence type="ECO:0000256" key="4">
    <source>
        <dbReference type="ARBA" id="ARBA00022729"/>
    </source>
</evidence>
<keyword evidence="4" id="KW-0732">Signal</keyword>
<keyword evidence="7" id="KW-1185">Reference proteome</keyword>
<evidence type="ECO:0000256" key="2">
    <source>
        <dbReference type="ARBA" id="ARBA00010293"/>
    </source>
</evidence>
<dbReference type="EMBL" id="LT598446">
    <property type="protein sequence ID" value="SCU85978.1"/>
    <property type="molecule type" value="Genomic_DNA"/>
</dbReference>
<keyword evidence="5" id="KW-0862">Zinc</keyword>
<reference evidence="7" key="1">
    <citation type="submission" date="2016-03" db="EMBL/GenBank/DDBJ databases">
        <authorList>
            <person name="Devillers Hugo."/>
        </authorList>
    </citation>
    <scope>NUCLEOTIDE SEQUENCE [LARGE SCALE GENOMIC DNA]</scope>
</reference>
<keyword evidence="3" id="KW-0963">Cytoplasm</keyword>
<evidence type="ECO:0000313" key="7">
    <source>
        <dbReference type="Proteomes" id="UP000189911"/>
    </source>
</evidence>
<evidence type="ECO:0000256" key="1">
    <source>
        <dbReference type="ARBA" id="ARBA00004514"/>
    </source>
</evidence>
<evidence type="ECO:0000256" key="3">
    <source>
        <dbReference type="ARBA" id="ARBA00022490"/>
    </source>
</evidence>
<dbReference type="AlphaFoldDB" id="A0A1G4J7Z8"/>
<evidence type="ECO:0000313" key="6">
    <source>
        <dbReference type="EMBL" id="SCU85978.1"/>
    </source>
</evidence>
<comment type="subcellular location">
    <subcellularLocation>
        <location evidence="1">Cytoplasm</location>
        <location evidence="1">Cytosol</location>
    </subcellularLocation>
</comment>
<evidence type="ECO:0000256" key="5">
    <source>
        <dbReference type="ARBA" id="ARBA00022833"/>
    </source>
</evidence>
<gene>
    <name evidence="6" type="ORF">LANO_0C06238G</name>
</gene>
<accession>A0A1G4J7Z8</accession>
<dbReference type="Proteomes" id="UP000189911">
    <property type="component" value="Chromosome C"/>
</dbReference>
<comment type="similarity">
    <text evidence="2">Belongs to the VEL1 family.</text>
</comment>
<protein>
    <submittedName>
        <fullName evidence="6">LANO_0C06238g1_1</fullName>
    </submittedName>
</protein>
<dbReference type="OrthoDB" id="4039163at2759"/>
<dbReference type="Pfam" id="PF10339">
    <property type="entry name" value="Vel1p"/>
    <property type="match status" value="1"/>
</dbReference>